<dbReference type="SMART" id="SM00365">
    <property type="entry name" value="LRR_SD22"/>
    <property type="match status" value="3"/>
</dbReference>
<comment type="subcellular location">
    <subcellularLocation>
        <location evidence="1">Cell projection</location>
        <location evidence="1">Cilium</location>
    </subcellularLocation>
</comment>
<dbReference type="Gene3D" id="3.80.10.10">
    <property type="entry name" value="Ribonuclease Inhibitor"/>
    <property type="match status" value="1"/>
</dbReference>
<evidence type="ECO:0000313" key="12">
    <source>
        <dbReference type="EMBL" id="RAW33051.1"/>
    </source>
</evidence>
<reference evidence="7" key="2">
    <citation type="submission" date="2018-10" db="EMBL/GenBank/DDBJ databases">
        <title>Effector identification in a new, highly contiguous assembly of the strawberry crown rot pathogen Phytophthora cactorum.</title>
        <authorList>
            <person name="Armitage A.D."/>
            <person name="Nellist C.F."/>
            <person name="Bates H."/>
            <person name="Vickerstaff R.J."/>
            <person name="Harrison R.J."/>
        </authorList>
    </citation>
    <scope>NUCLEOTIDE SEQUENCE</scope>
    <source>
        <strain evidence="7">15-7</strain>
        <strain evidence="8">4032</strain>
        <strain evidence="9">4040</strain>
        <strain evidence="10">P415</strain>
        <strain evidence="11">P421</strain>
    </source>
</reference>
<feature type="compositionally biased region" description="Polar residues" evidence="6">
    <location>
        <begin position="465"/>
        <end position="478"/>
    </location>
</feature>
<dbReference type="EMBL" id="RCMV01001997">
    <property type="protein sequence ID" value="KAG3205087.1"/>
    <property type="molecule type" value="Genomic_DNA"/>
</dbReference>
<dbReference type="PANTHER" id="PTHR45973">
    <property type="entry name" value="PROTEIN PHOSPHATASE 1 REGULATORY SUBUNIT SDS22-RELATED"/>
    <property type="match status" value="1"/>
</dbReference>
<evidence type="ECO:0000313" key="8">
    <source>
        <dbReference type="EMBL" id="KAG2880255.1"/>
    </source>
</evidence>
<keyword evidence="5" id="KW-0966">Cell projection</keyword>
<organism evidence="12 13">
    <name type="scientific">Phytophthora cactorum</name>
    <dbReference type="NCBI Taxonomy" id="29920"/>
    <lineage>
        <taxon>Eukaryota</taxon>
        <taxon>Sar</taxon>
        <taxon>Stramenopiles</taxon>
        <taxon>Oomycota</taxon>
        <taxon>Peronosporomycetes</taxon>
        <taxon>Peronosporales</taxon>
        <taxon>Peronosporaceae</taxon>
        <taxon>Phytophthora</taxon>
    </lineage>
</organism>
<evidence type="ECO:0000256" key="2">
    <source>
        <dbReference type="ARBA" id="ARBA00022614"/>
    </source>
</evidence>
<evidence type="ECO:0000256" key="5">
    <source>
        <dbReference type="ARBA" id="ARBA00023273"/>
    </source>
</evidence>
<name>A0A329S8K4_9STRA</name>
<gene>
    <name evidence="12" type="ORF">PC110_g10626</name>
    <name evidence="7" type="ORF">PC113_g22604</name>
    <name evidence="8" type="ORF">PC115_g22557</name>
    <name evidence="9" type="ORF">PC117_g25086</name>
    <name evidence="10" type="ORF">PC118_g22679</name>
    <name evidence="11" type="ORF">PC129_g22238</name>
</gene>
<dbReference type="InterPro" id="IPR032675">
    <property type="entry name" value="LRR_dom_sf"/>
</dbReference>
<reference evidence="12 13" key="1">
    <citation type="submission" date="2018-01" db="EMBL/GenBank/DDBJ databases">
        <title>Draft genome of the strawberry crown rot pathogen Phytophthora cactorum.</title>
        <authorList>
            <person name="Armitage A.D."/>
            <person name="Lysoe E."/>
            <person name="Nellist C.F."/>
            <person name="Harrison R.J."/>
            <person name="Brurberg M.B."/>
        </authorList>
    </citation>
    <scope>NUCLEOTIDE SEQUENCE [LARGE SCALE GENOMIC DNA]</scope>
    <source>
        <strain evidence="12 13">10300</strain>
    </source>
</reference>
<dbReference type="EMBL" id="MJFZ01000253">
    <property type="protein sequence ID" value="RAW33051.1"/>
    <property type="molecule type" value="Genomic_DNA"/>
</dbReference>
<evidence type="ECO:0000256" key="3">
    <source>
        <dbReference type="ARBA" id="ARBA00022737"/>
    </source>
</evidence>
<evidence type="ECO:0000256" key="4">
    <source>
        <dbReference type="ARBA" id="ARBA00023069"/>
    </source>
</evidence>
<dbReference type="InterPro" id="IPR001611">
    <property type="entry name" value="Leu-rich_rpt"/>
</dbReference>
<dbReference type="EMBL" id="RCML01001839">
    <property type="protein sequence ID" value="KAG2960125.1"/>
    <property type="molecule type" value="Genomic_DNA"/>
</dbReference>
<evidence type="ECO:0000313" key="7">
    <source>
        <dbReference type="EMBL" id="KAG2820373.1"/>
    </source>
</evidence>
<evidence type="ECO:0000313" key="9">
    <source>
        <dbReference type="EMBL" id="KAG2887756.1"/>
    </source>
</evidence>
<dbReference type="PANTHER" id="PTHR45973:SF9">
    <property type="entry name" value="LEUCINE-RICH REPEAT-CONTAINING PROTEIN 46"/>
    <property type="match status" value="1"/>
</dbReference>
<evidence type="ECO:0000256" key="1">
    <source>
        <dbReference type="ARBA" id="ARBA00004138"/>
    </source>
</evidence>
<keyword evidence="3" id="KW-0677">Repeat</keyword>
<dbReference type="STRING" id="29920.A0A329S8K4"/>
<dbReference type="SUPFAM" id="SSF52058">
    <property type="entry name" value="L domain-like"/>
    <property type="match status" value="1"/>
</dbReference>
<proteinExistence type="predicted"/>
<dbReference type="PROSITE" id="PS51450">
    <property type="entry name" value="LRR"/>
    <property type="match status" value="3"/>
</dbReference>
<dbReference type="VEuPathDB" id="FungiDB:PC110_g10626"/>
<accession>A0A329S8K4</accession>
<dbReference type="Proteomes" id="UP000697107">
    <property type="component" value="Unassembled WGS sequence"/>
</dbReference>
<dbReference type="Proteomes" id="UP000735874">
    <property type="component" value="Unassembled WGS sequence"/>
</dbReference>
<dbReference type="Proteomes" id="UP000736787">
    <property type="component" value="Unassembled WGS sequence"/>
</dbReference>
<dbReference type="Proteomes" id="UP000760860">
    <property type="component" value="Unassembled WGS sequence"/>
</dbReference>
<sequence>MQQLHGNPLRQQHMARPDQEAFLFWCDVIGRALQLGWTLLATSSHVTDEIERDDKPGDYFSCVVPFPSWWHMELFATLNVRRVEDQRAIERVMASRDKRWLASIGLKGLRTSQLSSNTDCDGEEAEVEQADPDAEMAALDEEMVGMALNTPAENERPVQLSMRLIRESLALSKKSTRRTRSPEQEDKEVEAMLRKKILRLDWLDIGKIENLDAFTHVEELYLQYNLIETIEDLEDHNQLSFLALAGNRIREVKNLKHLQNLKFLDLSMNYIEHFDVSEFPKSLRVLRLAGNPFVWRMPVYAHLFFERLPNLVQVDQFRRPFSTESAPLSASSIASETSASDNAAVLPLPTIHSPIDQYRALQVEVELPQSEQGMYEAENSAFNLADYEKQRSDRMSKWKMQLTTLTSRTREQLAESGESIKAGTSTRFRERRSLALSRARRATDAALVDAASHFKQMELAHQDWHNSQQRRPTPSHAS</sequence>
<dbReference type="EMBL" id="RCMK01001843">
    <property type="protein sequence ID" value="KAG2887756.1"/>
    <property type="molecule type" value="Genomic_DNA"/>
</dbReference>
<evidence type="ECO:0000256" key="6">
    <source>
        <dbReference type="SAM" id="MobiDB-lite"/>
    </source>
</evidence>
<keyword evidence="4" id="KW-0969">Cilium</keyword>
<comment type="caution">
    <text evidence="12">The sequence shown here is derived from an EMBL/GenBank/DDBJ whole genome shotgun (WGS) entry which is preliminary data.</text>
</comment>
<dbReference type="OrthoDB" id="7451790at2759"/>
<evidence type="ECO:0000313" key="11">
    <source>
        <dbReference type="EMBL" id="KAG3205087.1"/>
    </source>
</evidence>
<keyword evidence="2" id="KW-0433">Leucine-rich repeat</keyword>
<dbReference type="EMBL" id="RCMG01001764">
    <property type="protein sequence ID" value="KAG2820373.1"/>
    <property type="molecule type" value="Genomic_DNA"/>
</dbReference>
<dbReference type="AlphaFoldDB" id="A0A329S8K4"/>
<dbReference type="Proteomes" id="UP000774804">
    <property type="component" value="Unassembled WGS sequence"/>
</dbReference>
<dbReference type="InterPro" id="IPR050576">
    <property type="entry name" value="Cilia_flagella_integrity"/>
</dbReference>
<feature type="region of interest" description="Disordered" evidence="6">
    <location>
        <begin position="459"/>
        <end position="478"/>
    </location>
</feature>
<keyword evidence="13" id="KW-1185">Reference proteome</keyword>
<dbReference type="Proteomes" id="UP000251314">
    <property type="component" value="Unassembled WGS sequence"/>
</dbReference>
<evidence type="ECO:0000313" key="13">
    <source>
        <dbReference type="Proteomes" id="UP000251314"/>
    </source>
</evidence>
<evidence type="ECO:0000313" key="10">
    <source>
        <dbReference type="EMBL" id="KAG2960125.1"/>
    </source>
</evidence>
<protein>
    <submittedName>
        <fullName evidence="12">Uncharacterized protein</fullName>
    </submittedName>
</protein>
<dbReference type="EMBL" id="RCMI01001890">
    <property type="protein sequence ID" value="KAG2880255.1"/>
    <property type="molecule type" value="Genomic_DNA"/>
</dbReference>